<evidence type="ECO:0000256" key="4">
    <source>
        <dbReference type="ARBA" id="ARBA00022527"/>
    </source>
</evidence>
<proteinExistence type="predicted"/>
<keyword evidence="3" id="KW-1003">Cell membrane</keyword>
<comment type="subcellular location">
    <subcellularLocation>
        <location evidence="1">Cell membrane</location>
        <topology evidence="1">Single-pass membrane protein</topology>
    </subcellularLocation>
</comment>
<dbReference type="PROSITE" id="PS50011">
    <property type="entry name" value="PROTEIN_KINASE_DOM"/>
    <property type="match status" value="1"/>
</dbReference>
<keyword evidence="5" id="KW-0808">Transferase</keyword>
<dbReference type="KEGG" id="mnt:21384434"/>
<evidence type="ECO:0000256" key="9">
    <source>
        <dbReference type="ARBA" id="ARBA00022840"/>
    </source>
</evidence>
<dbReference type="InterPro" id="IPR001245">
    <property type="entry name" value="Ser-Thr/Tyr_kinase_cat_dom"/>
</dbReference>
<dbReference type="STRING" id="981085.W9QU43"/>
<evidence type="ECO:0000256" key="14">
    <source>
        <dbReference type="PROSITE-ProRule" id="PRU10141"/>
    </source>
</evidence>
<evidence type="ECO:0000256" key="3">
    <source>
        <dbReference type="ARBA" id="ARBA00022475"/>
    </source>
</evidence>
<dbReference type="Gene3D" id="3.30.200.20">
    <property type="entry name" value="Phosphorylase Kinase, domain 1"/>
    <property type="match status" value="1"/>
</dbReference>
<feature type="domain" description="Protein kinase" evidence="17">
    <location>
        <begin position="335"/>
        <end position="617"/>
    </location>
</feature>
<dbReference type="OrthoDB" id="4062651at2759"/>
<gene>
    <name evidence="18" type="ORF">L484_000812</name>
</gene>
<evidence type="ECO:0000256" key="1">
    <source>
        <dbReference type="ARBA" id="ARBA00004162"/>
    </source>
</evidence>
<sequence length="671" mass="71183">MSSPSPSPSPDNLSPATSQPLPQSPSFPPPQITPPFPSPLPPPPPAPAAPPPSIPPAISPAADDPRDPVISPPPPPPLHFVASPPPPSETTIPLPPAPKSLPPPPSETTTPLPPAPKSLPLPPPEPSSPPTATPPPQAQGIPKSPPPSTTSITPSPPPVRENIPSPLPDSSPITSPPTQDSPKTPPSSSSSPPLPSLPSSPANGSWPAAVQIQKPRANVKFSPGFIVGFAVVAFVVVAVLLLVVACVSQTTSSEKEPFLASQSNHLRPNCFTASTLPQPNSYLQSAAPIKSNAATTTAASSMINSGPNIPSPPESNFSSHGIFTYDQLVVATNGFSESNLIGEGGFGYVYKGVLLSGKEVAVKQLMTGSRQGEREFQAEVDIISRIHHKHLVSLVGYCITGAERLLIYEFVPNNTLEFHLHGKHEDAMEWATRLKIAIGSAKGLAYLHEDCNPKIIHRDIKASNILLDFRFEAKVSDFGLAKSFSDTNTHISHISTRVVGTFGYLAPEYASSGKVTEKSDVYSYGVMLLELITGRPPISSIDPTRSQGLVEWARPFLAQALGGGCLDALVDPRLQRNYNTVEMSRMVACAAACVRHSAWLRPRMIQIVHALEGHASLMNLCEGIVPGSSISYSSPSSSYNADQYKNDLNKFHITIADQEYGNTMYSGSTSE</sequence>
<feature type="transmembrane region" description="Helical" evidence="16">
    <location>
        <begin position="224"/>
        <end position="245"/>
    </location>
</feature>
<keyword evidence="8 18" id="KW-0418">Kinase</keyword>
<comment type="catalytic activity">
    <reaction evidence="13">
        <text>L-seryl-[protein] + ATP = O-phospho-L-seryl-[protein] + ADP + H(+)</text>
        <dbReference type="Rhea" id="RHEA:17989"/>
        <dbReference type="Rhea" id="RHEA-COMP:9863"/>
        <dbReference type="Rhea" id="RHEA-COMP:11604"/>
        <dbReference type="ChEBI" id="CHEBI:15378"/>
        <dbReference type="ChEBI" id="CHEBI:29999"/>
        <dbReference type="ChEBI" id="CHEBI:30616"/>
        <dbReference type="ChEBI" id="CHEBI:83421"/>
        <dbReference type="ChEBI" id="CHEBI:456216"/>
        <dbReference type="EC" id="2.7.11.1"/>
    </reaction>
</comment>
<dbReference type="InterPro" id="IPR011009">
    <property type="entry name" value="Kinase-like_dom_sf"/>
</dbReference>
<evidence type="ECO:0000256" key="15">
    <source>
        <dbReference type="SAM" id="MobiDB-lite"/>
    </source>
</evidence>
<keyword evidence="6 16" id="KW-0812">Transmembrane</keyword>
<dbReference type="eggNOG" id="KOG1187">
    <property type="taxonomic scope" value="Eukaryota"/>
</dbReference>
<evidence type="ECO:0000259" key="17">
    <source>
        <dbReference type="PROSITE" id="PS50011"/>
    </source>
</evidence>
<evidence type="ECO:0000256" key="16">
    <source>
        <dbReference type="SAM" id="Phobius"/>
    </source>
</evidence>
<dbReference type="GO" id="GO:0004674">
    <property type="term" value="F:protein serine/threonine kinase activity"/>
    <property type="evidence" value="ECO:0007669"/>
    <property type="project" value="UniProtKB-KW"/>
</dbReference>
<dbReference type="PROSITE" id="PS00107">
    <property type="entry name" value="PROTEIN_KINASE_ATP"/>
    <property type="match status" value="1"/>
</dbReference>
<keyword evidence="19" id="KW-1185">Reference proteome</keyword>
<evidence type="ECO:0000256" key="5">
    <source>
        <dbReference type="ARBA" id="ARBA00022679"/>
    </source>
</evidence>
<keyword evidence="10 16" id="KW-1133">Transmembrane helix</keyword>
<dbReference type="PANTHER" id="PTHR47982:SF22">
    <property type="entry name" value="PROLINE-RICH RECEPTOR-LIKE PROTEIN KINASE PERK14"/>
    <property type="match status" value="1"/>
</dbReference>
<keyword evidence="11 16" id="KW-0472">Membrane</keyword>
<protein>
    <recommendedName>
        <fullName evidence="2">non-specific serine/threonine protein kinase</fullName>
        <ecNumber evidence="2">2.7.11.1</ecNumber>
    </recommendedName>
</protein>
<accession>W9QU43</accession>
<reference evidence="19" key="1">
    <citation type="submission" date="2013-01" db="EMBL/GenBank/DDBJ databases">
        <title>Draft Genome Sequence of a Mulberry Tree, Morus notabilis C.K. Schneid.</title>
        <authorList>
            <person name="He N."/>
            <person name="Zhao S."/>
        </authorList>
    </citation>
    <scope>NUCLEOTIDE SEQUENCE</scope>
</reference>
<evidence type="ECO:0000256" key="11">
    <source>
        <dbReference type="ARBA" id="ARBA00023136"/>
    </source>
</evidence>
<feature type="binding site" evidence="14">
    <location>
        <position position="363"/>
    </location>
    <ligand>
        <name>ATP</name>
        <dbReference type="ChEBI" id="CHEBI:30616"/>
    </ligand>
</feature>
<dbReference type="InterPro" id="IPR000719">
    <property type="entry name" value="Prot_kinase_dom"/>
</dbReference>
<dbReference type="InterPro" id="IPR017441">
    <property type="entry name" value="Protein_kinase_ATP_BS"/>
</dbReference>
<dbReference type="PROSITE" id="PS00108">
    <property type="entry name" value="PROTEIN_KINASE_ST"/>
    <property type="match status" value="1"/>
</dbReference>
<dbReference type="FunFam" id="3.30.200.20:FF:000212">
    <property type="entry name" value="Proline-rich receptor-like protein kinase PERK8"/>
    <property type="match status" value="1"/>
</dbReference>
<keyword evidence="7 14" id="KW-0547">Nucleotide-binding</keyword>
<dbReference type="GO" id="GO:0005886">
    <property type="term" value="C:plasma membrane"/>
    <property type="evidence" value="ECO:0007669"/>
    <property type="project" value="UniProtKB-SubCell"/>
</dbReference>
<dbReference type="EMBL" id="KE344159">
    <property type="protein sequence ID" value="EXB54204.1"/>
    <property type="molecule type" value="Genomic_DNA"/>
</dbReference>
<dbReference type="Pfam" id="PF07714">
    <property type="entry name" value="PK_Tyr_Ser-Thr"/>
    <property type="match status" value="1"/>
</dbReference>
<feature type="compositionally biased region" description="Pro residues" evidence="15">
    <location>
        <begin position="22"/>
        <end position="58"/>
    </location>
</feature>
<evidence type="ECO:0000256" key="6">
    <source>
        <dbReference type="ARBA" id="ARBA00022692"/>
    </source>
</evidence>
<evidence type="ECO:0000256" key="10">
    <source>
        <dbReference type="ARBA" id="ARBA00022989"/>
    </source>
</evidence>
<dbReference type="EC" id="2.7.11.1" evidence="2"/>
<keyword evidence="9 14" id="KW-0067">ATP-binding</keyword>
<feature type="compositionally biased region" description="Pro residues" evidence="15">
    <location>
        <begin position="70"/>
        <end position="169"/>
    </location>
</feature>
<evidence type="ECO:0000256" key="2">
    <source>
        <dbReference type="ARBA" id="ARBA00012513"/>
    </source>
</evidence>
<evidence type="ECO:0000256" key="13">
    <source>
        <dbReference type="ARBA" id="ARBA00048679"/>
    </source>
</evidence>
<evidence type="ECO:0000256" key="7">
    <source>
        <dbReference type="ARBA" id="ARBA00022741"/>
    </source>
</evidence>
<keyword evidence="4" id="KW-0723">Serine/threonine-protein kinase</keyword>
<evidence type="ECO:0000256" key="12">
    <source>
        <dbReference type="ARBA" id="ARBA00047899"/>
    </source>
</evidence>
<dbReference type="SUPFAM" id="SSF56112">
    <property type="entry name" value="Protein kinase-like (PK-like)"/>
    <property type="match status" value="1"/>
</dbReference>
<name>W9QU43_9ROSA</name>
<dbReference type="SMART" id="SM00220">
    <property type="entry name" value="S_TKc"/>
    <property type="match status" value="1"/>
</dbReference>
<dbReference type="InterPro" id="IPR008271">
    <property type="entry name" value="Ser/Thr_kinase_AS"/>
</dbReference>
<dbReference type="AlphaFoldDB" id="W9QU43"/>
<dbReference type="PRINTS" id="PR01217">
    <property type="entry name" value="PRICHEXTENSN"/>
</dbReference>
<evidence type="ECO:0000313" key="18">
    <source>
        <dbReference type="EMBL" id="EXB54204.1"/>
    </source>
</evidence>
<dbReference type="PANTHER" id="PTHR47982">
    <property type="entry name" value="PROLINE-RICH RECEPTOR-LIKE PROTEIN KINASE PERK4"/>
    <property type="match status" value="1"/>
</dbReference>
<dbReference type="Proteomes" id="UP000030645">
    <property type="component" value="Unassembled WGS sequence"/>
</dbReference>
<dbReference type="InterPro" id="IPR047117">
    <property type="entry name" value="PERK1-13-like"/>
</dbReference>
<feature type="region of interest" description="Disordered" evidence="15">
    <location>
        <begin position="1"/>
        <end position="207"/>
    </location>
</feature>
<comment type="catalytic activity">
    <reaction evidence="12">
        <text>L-threonyl-[protein] + ATP = O-phospho-L-threonyl-[protein] + ADP + H(+)</text>
        <dbReference type="Rhea" id="RHEA:46608"/>
        <dbReference type="Rhea" id="RHEA-COMP:11060"/>
        <dbReference type="Rhea" id="RHEA-COMP:11605"/>
        <dbReference type="ChEBI" id="CHEBI:15378"/>
        <dbReference type="ChEBI" id="CHEBI:30013"/>
        <dbReference type="ChEBI" id="CHEBI:30616"/>
        <dbReference type="ChEBI" id="CHEBI:61977"/>
        <dbReference type="ChEBI" id="CHEBI:456216"/>
        <dbReference type="EC" id="2.7.11.1"/>
    </reaction>
</comment>
<evidence type="ECO:0000256" key="8">
    <source>
        <dbReference type="ARBA" id="ARBA00022777"/>
    </source>
</evidence>
<dbReference type="Gene3D" id="1.10.510.10">
    <property type="entry name" value="Transferase(Phosphotransferase) domain 1"/>
    <property type="match status" value="1"/>
</dbReference>
<dbReference type="FunFam" id="1.10.510.10:FF:000173">
    <property type="entry name" value="proline-rich receptor-like protein kinase PERK8"/>
    <property type="match status" value="1"/>
</dbReference>
<dbReference type="GO" id="GO:0005524">
    <property type="term" value="F:ATP binding"/>
    <property type="evidence" value="ECO:0007669"/>
    <property type="project" value="UniProtKB-UniRule"/>
</dbReference>
<organism evidence="18 19">
    <name type="scientific">Morus notabilis</name>
    <dbReference type="NCBI Taxonomy" id="981085"/>
    <lineage>
        <taxon>Eukaryota</taxon>
        <taxon>Viridiplantae</taxon>
        <taxon>Streptophyta</taxon>
        <taxon>Embryophyta</taxon>
        <taxon>Tracheophyta</taxon>
        <taxon>Spermatophyta</taxon>
        <taxon>Magnoliopsida</taxon>
        <taxon>eudicotyledons</taxon>
        <taxon>Gunneridae</taxon>
        <taxon>Pentapetalae</taxon>
        <taxon>rosids</taxon>
        <taxon>fabids</taxon>
        <taxon>Rosales</taxon>
        <taxon>Moraceae</taxon>
        <taxon>Moreae</taxon>
        <taxon>Morus</taxon>
    </lineage>
</organism>
<keyword evidence="18" id="KW-0675">Receptor</keyword>
<evidence type="ECO:0000313" key="19">
    <source>
        <dbReference type="Proteomes" id="UP000030645"/>
    </source>
</evidence>
<feature type="compositionally biased region" description="Low complexity" evidence="15">
    <location>
        <begin position="176"/>
        <end position="191"/>
    </location>
</feature>